<evidence type="ECO:0000313" key="2">
    <source>
        <dbReference type="EMBL" id="PYH93232.1"/>
    </source>
</evidence>
<dbReference type="VEuPathDB" id="FungiDB:BO71DRAFT_410342"/>
<evidence type="ECO:0000313" key="3">
    <source>
        <dbReference type="Proteomes" id="UP000247810"/>
    </source>
</evidence>
<name>A0A319EQR0_9EURO</name>
<sequence>MAETTKEESKIAIAKTPSATIEAQEDPTKYEIQEDPYQEFRDMVAGTLFGRRNSPKGLLLGEYHPTLSLWSKSLAYGSAIVEHVARDLDSTVVTVDLKDIHNLACEYFIQERDFSEEKEEKEKAKAKENVGGDKKQVSSSDDPGLGCVTPSGSLLDFVDVGAAQESGEEA</sequence>
<reference evidence="2 3" key="1">
    <citation type="submission" date="2018-02" db="EMBL/GenBank/DDBJ databases">
        <title>The genomes of Aspergillus section Nigri reveals drivers in fungal speciation.</title>
        <authorList>
            <consortium name="DOE Joint Genome Institute"/>
            <person name="Vesth T.C."/>
            <person name="Nybo J."/>
            <person name="Theobald S."/>
            <person name="Brandl J."/>
            <person name="Frisvad J.C."/>
            <person name="Nielsen K.F."/>
            <person name="Lyhne E.K."/>
            <person name="Kogle M.E."/>
            <person name="Kuo A."/>
            <person name="Riley R."/>
            <person name="Clum A."/>
            <person name="Nolan M."/>
            <person name="Lipzen A."/>
            <person name="Salamov A."/>
            <person name="Henrissat B."/>
            <person name="Wiebenga A."/>
            <person name="De vries R.P."/>
            <person name="Grigoriev I.V."/>
            <person name="Mortensen U.H."/>
            <person name="Andersen M.R."/>
            <person name="Baker S.E."/>
        </authorList>
    </citation>
    <scope>NUCLEOTIDE SEQUENCE [LARGE SCALE GENOMIC DNA]</scope>
    <source>
        <strain evidence="2 3">CBS 707.79</strain>
    </source>
</reference>
<dbReference type="AlphaFoldDB" id="A0A319EQR0"/>
<proteinExistence type="predicted"/>
<gene>
    <name evidence="2" type="ORF">BO71DRAFT_410342</name>
</gene>
<organism evidence="2 3">
    <name type="scientific">Aspergillus ellipticus CBS 707.79</name>
    <dbReference type="NCBI Taxonomy" id="1448320"/>
    <lineage>
        <taxon>Eukaryota</taxon>
        <taxon>Fungi</taxon>
        <taxon>Dikarya</taxon>
        <taxon>Ascomycota</taxon>
        <taxon>Pezizomycotina</taxon>
        <taxon>Eurotiomycetes</taxon>
        <taxon>Eurotiomycetidae</taxon>
        <taxon>Eurotiales</taxon>
        <taxon>Aspergillaceae</taxon>
        <taxon>Aspergillus</taxon>
        <taxon>Aspergillus subgen. Circumdati</taxon>
    </lineage>
</organism>
<keyword evidence="3" id="KW-1185">Reference proteome</keyword>
<feature type="compositionally biased region" description="Basic and acidic residues" evidence="1">
    <location>
        <begin position="116"/>
        <end position="136"/>
    </location>
</feature>
<dbReference type="EMBL" id="KZ825897">
    <property type="protein sequence ID" value="PYH93232.1"/>
    <property type="molecule type" value="Genomic_DNA"/>
</dbReference>
<evidence type="ECO:0000256" key="1">
    <source>
        <dbReference type="SAM" id="MobiDB-lite"/>
    </source>
</evidence>
<accession>A0A319EQR0</accession>
<feature type="compositionally biased region" description="Basic and acidic residues" evidence="1">
    <location>
        <begin position="1"/>
        <end position="10"/>
    </location>
</feature>
<dbReference type="Proteomes" id="UP000247810">
    <property type="component" value="Unassembled WGS sequence"/>
</dbReference>
<feature type="region of interest" description="Disordered" evidence="1">
    <location>
        <begin position="116"/>
        <end position="153"/>
    </location>
</feature>
<feature type="region of interest" description="Disordered" evidence="1">
    <location>
        <begin position="1"/>
        <end position="26"/>
    </location>
</feature>
<protein>
    <submittedName>
        <fullName evidence="2">Uncharacterized protein</fullName>
    </submittedName>
</protein>